<accession>A0A7G9YR44</accession>
<organism evidence="2">
    <name type="scientific">Candidatus Methanogaster sp. ANME-2c ERB4</name>
    <dbReference type="NCBI Taxonomy" id="2759911"/>
    <lineage>
        <taxon>Archaea</taxon>
        <taxon>Methanobacteriati</taxon>
        <taxon>Methanobacteriota</taxon>
        <taxon>Stenosarchaea group</taxon>
        <taxon>Methanomicrobia</taxon>
        <taxon>Methanosarcinales</taxon>
        <taxon>ANME-2 cluster</taxon>
        <taxon>Candidatus Methanogasteraceae</taxon>
        <taxon>Candidatus Methanogaster</taxon>
    </lineage>
</organism>
<name>A0A7G9YR44_9EURY</name>
<evidence type="ECO:0000256" key="1">
    <source>
        <dbReference type="SAM" id="MobiDB-lite"/>
    </source>
</evidence>
<sequence>MKKELKITKKTVFILILILVVSAVMGFGIKDRLSRQDGDGNYVAPTNASVWDIVYDEEPDVGNESGKAGEQDVSEGESLPTAEPALPPTGNRAEPEILDSDIIWFDDRYASCYDHTTDLWLVYEARVGDRIGIFGDRIVYRYDAADSRWESFASKSPDDLRMIQRQIITSGDMLYLWQWNNTTWVEHSKEGSTLKLGSGRVWFSEGGADCYDGLHTIDSSISAEDGSFSCVVSGGIPPITYNWRADPDGQIGDAISFEPELSDGAHNITLVVTDASGRSAEDTVEVLIT</sequence>
<gene>
    <name evidence="2" type="ORF">EGLMOMJH_00017</name>
</gene>
<dbReference type="AlphaFoldDB" id="A0A7G9YR44"/>
<evidence type="ECO:0000313" key="2">
    <source>
        <dbReference type="EMBL" id="QNO50478.1"/>
    </source>
</evidence>
<reference evidence="2" key="1">
    <citation type="submission" date="2020-06" db="EMBL/GenBank/DDBJ databases">
        <title>Unique genomic features of the anaerobic methanotrophic archaea.</title>
        <authorList>
            <person name="Chadwick G.L."/>
            <person name="Skennerton C.T."/>
            <person name="Laso-Perez R."/>
            <person name="Leu A.O."/>
            <person name="Speth D.R."/>
            <person name="Yu H."/>
            <person name="Morgan-Lang C."/>
            <person name="Hatzenpichler R."/>
            <person name="Goudeau D."/>
            <person name="Malmstrom R."/>
            <person name="Brazelton W.J."/>
            <person name="Woyke T."/>
            <person name="Hallam S.J."/>
            <person name="Tyson G.W."/>
            <person name="Wegener G."/>
            <person name="Boetius A."/>
            <person name="Orphan V."/>
        </authorList>
    </citation>
    <scope>NUCLEOTIDE SEQUENCE</scope>
</reference>
<protein>
    <submittedName>
        <fullName evidence="2">Uncharacterized protein</fullName>
    </submittedName>
</protein>
<dbReference type="EMBL" id="MT631437">
    <property type="protein sequence ID" value="QNO50478.1"/>
    <property type="molecule type" value="Genomic_DNA"/>
</dbReference>
<proteinExistence type="predicted"/>
<feature type="region of interest" description="Disordered" evidence="1">
    <location>
        <begin position="60"/>
        <end position="94"/>
    </location>
</feature>